<dbReference type="EMBL" id="KB536686">
    <property type="protein sequence ID" value="EMP33217.1"/>
    <property type="molecule type" value="Genomic_DNA"/>
</dbReference>
<sequence>MRKPEDSVQRGAQNEDPDGKSVVGPNYPRSPGDQTKAALVGKRTRVVDRGWPGHQTYAPAFPGLVSSLLLYLTKGNKTEEEEEEEENFPPAFLLFMCSVIVQSGWKTDRLKG</sequence>
<protein>
    <submittedName>
        <fullName evidence="2">Uncharacterized protein</fullName>
    </submittedName>
</protein>
<organism evidence="2 3">
    <name type="scientific">Chelonia mydas</name>
    <name type="common">Green sea-turtle</name>
    <name type="synonym">Chelonia agassizi</name>
    <dbReference type="NCBI Taxonomy" id="8469"/>
    <lineage>
        <taxon>Eukaryota</taxon>
        <taxon>Metazoa</taxon>
        <taxon>Chordata</taxon>
        <taxon>Craniata</taxon>
        <taxon>Vertebrata</taxon>
        <taxon>Euteleostomi</taxon>
        <taxon>Archelosauria</taxon>
        <taxon>Testudinata</taxon>
        <taxon>Testudines</taxon>
        <taxon>Cryptodira</taxon>
        <taxon>Durocryptodira</taxon>
        <taxon>Americhelydia</taxon>
        <taxon>Chelonioidea</taxon>
        <taxon>Cheloniidae</taxon>
        <taxon>Chelonia</taxon>
    </lineage>
</organism>
<evidence type="ECO:0000313" key="2">
    <source>
        <dbReference type="EMBL" id="EMP33217.1"/>
    </source>
</evidence>
<name>M7BYN4_CHEMY</name>
<keyword evidence="3" id="KW-1185">Reference proteome</keyword>
<dbReference type="AlphaFoldDB" id="M7BYN4"/>
<accession>M7BYN4</accession>
<evidence type="ECO:0000313" key="3">
    <source>
        <dbReference type="Proteomes" id="UP000031443"/>
    </source>
</evidence>
<evidence type="ECO:0000256" key="1">
    <source>
        <dbReference type="SAM" id="MobiDB-lite"/>
    </source>
</evidence>
<reference evidence="3" key="1">
    <citation type="journal article" date="2013" name="Nat. Genet.">
        <title>The draft genomes of soft-shell turtle and green sea turtle yield insights into the development and evolution of the turtle-specific body plan.</title>
        <authorList>
            <person name="Wang Z."/>
            <person name="Pascual-Anaya J."/>
            <person name="Zadissa A."/>
            <person name="Li W."/>
            <person name="Niimura Y."/>
            <person name="Huang Z."/>
            <person name="Li C."/>
            <person name="White S."/>
            <person name="Xiong Z."/>
            <person name="Fang D."/>
            <person name="Wang B."/>
            <person name="Ming Y."/>
            <person name="Chen Y."/>
            <person name="Zheng Y."/>
            <person name="Kuraku S."/>
            <person name="Pignatelli M."/>
            <person name="Herrero J."/>
            <person name="Beal K."/>
            <person name="Nozawa M."/>
            <person name="Li Q."/>
            <person name="Wang J."/>
            <person name="Zhang H."/>
            <person name="Yu L."/>
            <person name="Shigenobu S."/>
            <person name="Wang J."/>
            <person name="Liu J."/>
            <person name="Flicek P."/>
            <person name="Searle S."/>
            <person name="Wang J."/>
            <person name="Kuratani S."/>
            <person name="Yin Y."/>
            <person name="Aken B."/>
            <person name="Zhang G."/>
            <person name="Irie N."/>
        </authorList>
    </citation>
    <scope>NUCLEOTIDE SEQUENCE [LARGE SCALE GENOMIC DNA]</scope>
</reference>
<dbReference type="Proteomes" id="UP000031443">
    <property type="component" value="Unassembled WGS sequence"/>
</dbReference>
<proteinExistence type="predicted"/>
<feature type="region of interest" description="Disordered" evidence="1">
    <location>
        <begin position="1"/>
        <end position="41"/>
    </location>
</feature>
<gene>
    <name evidence="2" type="ORF">UY3_09646</name>
</gene>